<evidence type="ECO:0000313" key="3">
    <source>
        <dbReference type="Proteomes" id="UP000191661"/>
    </source>
</evidence>
<dbReference type="OrthoDB" id="78621at2157"/>
<comment type="caution">
    <text evidence="2">The sequence shown here is derived from an EMBL/GenBank/DDBJ whole genome shotgun (WGS) entry which is preliminary data.</text>
</comment>
<dbReference type="RefSeq" id="WP_080460945.1">
    <property type="nucleotide sequence ID" value="NZ_BBET01000170.1"/>
</dbReference>
<dbReference type="SUPFAM" id="SSF50346">
    <property type="entry name" value="PRC-barrel domain"/>
    <property type="match status" value="1"/>
</dbReference>
<reference evidence="2 3" key="1">
    <citation type="submission" date="2014-12" db="EMBL/GenBank/DDBJ databases">
        <title>Genome sequence of Methanobrevibacter arboriphilicus DH1, DSM1125.</title>
        <authorList>
            <person name="Poehlein A."/>
            <person name="Thauer R.K."/>
            <person name="Seedorf H."/>
            <person name="Daniel R."/>
        </authorList>
    </citation>
    <scope>NUCLEOTIDE SEQUENCE [LARGE SCALE GENOMIC DNA]</scope>
    <source>
        <strain evidence="2 3">DH1</strain>
    </source>
</reference>
<name>A0A1V6N0L0_METAZ</name>
<proteinExistence type="predicted"/>
<dbReference type="InterPro" id="IPR011033">
    <property type="entry name" value="PRC_barrel-like_sf"/>
</dbReference>
<dbReference type="InterPro" id="IPR027275">
    <property type="entry name" value="PRC-brl_dom"/>
</dbReference>
<evidence type="ECO:0000259" key="1">
    <source>
        <dbReference type="Pfam" id="PF05239"/>
    </source>
</evidence>
<dbReference type="Proteomes" id="UP000191661">
    <property type="component" value="Unassembled WGS sequence"/>
</dbReference>
<accession>A0A1V6N0L0</accession>
<dbReference type="Gene3D" id="2.30.30.240">
    <property type="entry name" value="PRC-barrel domain"/>
    <property type="match status" value="1"/>
</dbReference>
<organism evidence="2 3">
    <name type="scientific">Methanobrevibacter arboriphilus JCM 13429 = DSM 1125</name>
    <dbReference type="NCBI Taxonomy" id="1300164"/>
    <lineage>
        <taxon>Archaea</taxon>
        <taxon>Methanobacteriati</taxon>
        <taxon>Methanobacteriota</taxon>
        <taxon>Methanomada group</taxon>
        <taxon>Methanobacteria</taxon>
        <taxon>Methanobacteriales</taxon>
        <taxon>Methanobacteriaceae</taxon>
        <taxon>Methanobrevibacter</taxon>
    </lineage>
</organism>
<dbReference type="Pfam" id="PF05239">
    <property type="entry name" value="PRC"/>
    <property type="match status" value="1"/>
</dbReference>
<sequence>MDMNDFLDMEVIDKEGQSIGKVDTVEFNEETGTINKIVIKLDKGIFSRAKETITFDQIKNIKDVVLLNIIVDMDK</sequence>
<gene>
    <name evidence="2" type="ORF">MBBAR_24c00160</name>
</gene>
<dbReference type="AlphaFoldDB" id="A0A1V6N0L0"/>
<protein>
    <recommendedName>
        <fullName evidence="1">PRC-barrel domain-containing protein</fullName>
    </recommendedName>
</protein>
<dbReference type="EMBL" id="JXMW01000024">
    <property type="protein sequence ID" value="OQD58218.1"/>
    <property type="molecule type" value="Genomic_DNA"/>
</dbReference>
<keyword evidence="3" id="KW-1185">Reference proteome</keyword>
<evidence type="ECO:0000313" key="2">
    <source>
        <dbReference type="EMBL" id="OQD58218.1"/>
    </source>
</evidence>
<feature type="domain" description="PRC-barrel" evidence="1">
    <location>
        <begin position="4"/>
        <end position="71"/>
    </location>
</feature>